<accession>A0A399FTP4</accession>
<comment type="subcellular location">
    <subcellularLocation>
        <location evidence="1">Membrane</location>
        <topology evidence="1">Multi-pass membrane protein</topology>
    </subcellularLocation>
</comment>
<feature type="transmembrane region" description="Helical" evidence="6">
    <location>
        <begin position="429"/>
        <end position="447"/>
    </location>
</feature>
<dbReference type="InterPro" id="IPR011990">
    <property type="entry name" value="TPR-like_helical_dom_sf"/>
</dbReference>
<comment type="caution">
    <text evidence="8">The sequence shown here is derived from an EMBL/GenBank/DDBJ whole genome shotgun (WGS) entry which is preliminary data.</text>
</comment>
<feature type="transmembrane region" description="Helical" evidence="6">
    <location>
        <begin position="234"/>
        <end position="256"/>
    </location>
</feature>
<feature type="transmembrane region" description="Helical" evidence="6">
    <location>
        <begin position="285"/>
        <end position="300"/>
    </location>
</feature>
<dbReference type="Pfam" id="PF04932">
    <property type="entry name" value="Wzy_C"/>
    <property type="match status" value="1"/>
</dbReference>
<feature type="transmembrane region" description="Helical" evidence="6">
    <location>
        <begin position="105"/>
        <end position="124"/>
    </location>
</feature>
<dbReference type="Pfam" id="PF13181">
    <property type="entry name" value="TPR_8"/>
    <property type="match status" value="1"/>
</dbReference>
<dbReference type="InterPro" id="IPR007016">
    <property type="entry name" value="O-antigen_ligase-rel_domated"/>
</dbReference>
<dbReference type="Pfam" id="PF13432">
    <property type="entry name" value="TPR_16"/>
    <property type="match status" value="1"/>
</dbReference>
<dbReference type="SMART" id="SM00028">
    <property type="entry name" value="TPR"/>
    <property type="match status" value="3"/>
</dbReference>
<evidence type="ECO:0000256" key="2">
    <source>
        <dbReference type="ARBA" id="ARBA00022692"/>
    </source>
</evidence>
<evidence type="ECO:0000313" key="9">
    <source>
        <dbReference type="Proteomes" id="UP000266287"/>
    </source>
</evidence>
<keyword evidence="2 6" id="KW-0812">Transmembrane</keyword>
<dbReference type="InterPro" id="IPR019734">
    <property type="entry name" value="TPR_rpt"/>
</dbReference>
<keyword evidence="5" id="KW-0802">TPR repeat</keyword>
<feature type="transmembrane region" description="Helical" evidence="6">
    <location>
        <begin position="136"/>
        <end position="154"/>
    </location>
</feature>
<feature type="transmembrane region" description="Helical" evidence="6">
    <location>
        <begin position="501"/>
        <end position="522"/>
    </location>
</feature>
<evidence type="ECO:0000259" key="7">
    <source>
        <dbReference type="Pfam" id="PF04932"/>
    </source>
</evidence>
<feature type="transmembrane region" description="Helical" evidence="6">
    <location>
        <begin position="397"/>
        <end position="417"/>
    </location>
</feature>
<evidence type="ECO:0000256" key="3">
    <source>
        <dbReference type="ARBA" id="ARBA00022989"/>
    </source>
</evidence>
<dbReference type="InterPro" id="IPR051533">
    <property type="entry name" value="WaaL-like"/>
</dbReference>
<dbReference type="PANTHER" id="PTHR37422:SF13">
    <property type="entry name" value="LIPOPOLYSACCHARIDE BIOSYNTHESIS PROTEIN PA4999-RELATED"/>
    <property type="match status" value="1"/>
</dbReference>
<evidence type="ECO:0000256" key="5">
    <source>
        <dbReference type="PROSITE-ProRule" id="PRU00339"/>
    </source>
</evidence>
<proteinExistence type="predicted"/>
<dbReference type="PROSITE" id="PS50005">
    <property type="entry name" value="TPR"/>
    <property type="match status" value="1"/>
</dbReference>
<feature type="transmembrane region" description="Helical" evidence="6">
    <location>
        <begin position="453"/>
        <end position="471"/>
    </location>
</feature>
<dbReference type="AlphaFoldDB" id="A0A399FTP4"/>
<keyword evidence="3 6" id="KW-1133">Transmembrane helix</keyword>
<feature type="domain" description="O-antigen ligase-related" evidence="7">
    <location>
        <begin position="268"/>
        <end position="406"/>
    </location>
</feature>
<dbReference type="EMBL" id="NDHY01000016">
    <property type="protein sequence ID" value="RIH99627.1"/>
    <property type="molecule type" value="Genomic_DNA"/>
</dbReference>
<name>A0A399FTP4_UNCN2</name>
<evidence type="ECO:0000313" key="8">
    <source>
        <dbReference type="EMBL" id="RIH99627.1"/>
    </source>
</evidence>
<feature type="transmembrane region" description="Helical" evidence="6">
    <location>
        <begin position="307"/>
        <end position="323"/>
    </location>
</feature>
<dbReference type="GO" id="GO:0016020">
    <property type="term" value="C:membrane"/>
    <property type="evidence" value="ECO:0007669"/>
    <property type="project" value="UniProtKB-SubCell"/>
</dbReference>
<dbReference type="SUPFAM" id="SSF48452">
    <property type="entry name" value="TPR-like"/>
    <property type="match status" value="1"/>
</dbReference>
<evidence type="ECO:0000256" key="6">
    <source>
        <dbReference type="SAM" id="Phobius"/>
    </source>
</evidence>
<dbReference type="Proteomes" id="UP000266287">
    <property type="component" value="Unassembled WGS sequence"/>
</dbReference>
<feature type="transmembrane region" description="Helical" evidence="6">
    <location>
        <begin position="78"/>
        <end position="98"/>
    </location>
</feature>
<feature type="transmembrane region" description="Helical" evidence="6">
    <location>
        <begin position="48"/>
        <end position="72"/>
    </location>
</feature>
<feature type="transmembrane region" description="Helical" evidence="6">
    <location>
        <begin position="175"/>
        <end position="196"/>
    </location>
</feature>
<feature type="repeat" description="TPR" evidence="5">
    <location>
        <begin position="562"/>
        <end position="595"/>
    </location>
</feature>
<dbReference type="PANTHER" id="PTHR37422">
    <property type="entry name" value="TEICHURONIC ACID BIOSYNTHESIS PROTEIN TUAE"/>
    <property type="match status" value="1"/>
</dbReference>
<evidence type="ECO:0000256" key="4">
    <source>
        <dbReference type="ARBA" id="ARBA00023136"/>
    </source>
</evidence>
<gene>
    <name evidence="8" type="ORF">B9J77_04950</name>
</gene>
<dbReference type="Gene3D" id="1.25.40.10">
    <property type="entry name" value="Tetratricopeptide repeat domain"/>
    <property type="match status" value="1"/>
</dbReference>
<keyword evidence="4 6" id="KW-0472">Membrane</keyword>
<evidence type="ECO:0000256" key="1">
    <source>
        <dbReference type="ARBA" id="ARBA00004141"/>
    </source>
</evidence>
<organism evidence="8 9">
    <name type="scientific">candidate division NPL-UPA2 bacterium Unc8</name>
    <dbReference type="NCBI Taxonomy" id="1980939"/>
    <lineage>
        <taxon>Bacteria</taxon>
    </lineage>
</organism>
<sequence length="689" mass="78787">MLKAIKEKQRHKMGKWVNKLMGRWVSHPLTHSPFTIHHSPFTSLQRSVFSPGVFIGVVLLLFFRPLICGVTFEWSNTYAQILIIVLLGLWVIGMLLKWELSIHRIPLPILLFSIALIISTIYSVSRGISVRQLYQFLSYPLLYLLIVNVLGSPVTSHQSAVGSRQSAVGSHHSPFIIAAIFLAAILVIAYGIYQYYFGLERMREFLIAHYDISEFHPDFLRRALYGREAFSTFLFAPALAAYLGMILPLALSFFIYLSGWKRIFPAILFISGVFCLYLTFSYGGWASSLFAIFLVLLVSLRKYRVHILSFAVIAAFLLLLPYTREFIPGVERMGRSMSASLEVRLDYWRATWEMIKDYPVFGSGPGTFASLYAQHKIPFAEETRMAHNNYLQVFSEMGILGIASFLWLGVAFLKAGWRKFRESSKKTEKALLLGCYAGIITFLINSFGYFDLYIPGIATYVWIFAGVVMATRKGTKAQSSRGTERQRHNDKLPLSYRLKSNLLRVVALIVVFFLLCSSIVMVRRPMLADRHSMEAHSYLVRGNLKRAASEVRGAIKLDPLNPVFHHQLGMIYQRGGILNQAVASFEEAIQLNPFISHYHYSLGKALWTKSGEKDEALMNQAVASFERARDYFPASVRYRLILAMIYKRMERKSDALAEYKEALRLDYERAVKIEPWIGELKEELEQYLK</sequence>
<protein>
    <recommendedName>
        <fullName evidence="7">O-antigen ligase-related domain-containing protein</fullName>
    </recommendedName>
</protein>
<reference evidence="8 9" key="1">
    <citation type="submission" date="2018-08" db="EMBL/GenBank/DDBJ databases">
        <title>Draft genome of candidate division NPL-UPA2 bacterium Unc8 that adapted to ultra-basic serpentinizing groundwater.</title>
        <authorList>
            <person name="Ishii S."/>
            <person name="Suzuki S."/>
            <person name="Nealson K.H."/>
        </authorList>
    </citation>
    <scope>NUCLEOTIDE SEQUENCE [LARGE SCALE GENOMIC DNA]</scope>
    <source>
        <strain evidence="8">Unc8</strain>
    </source>
</reference>